<evidence type="ECO:0000256" key="1">
    <source>
        <dbReference type="PROSITE-ProRule" id="PRU00708"/>
    </source>
</evidence>
<dbReference type="OrthoDB" id="641149at2759"/>
<proteinExistence type="predicted"/>
<dbReference type="PANTHER" id="PTHR47938">
    <property type="entry name" value="RESPIRATORY COMPLEX I CHAPERONE (CIA84), PUTATIVE (AFU_ORTHOLOGUE AFUA_2G06020)-RELATED"/>
    <property type="match status" value="1"/>
</dbReference>
<evidence type="ECO:0000256" key="2">
    <source>
        <dbReference type="SAM" id="MobiDB-lite"/>
    </source>
</evidence>
<evidence type="ECO:0000313" key="3">
    <source>
        <dbReference type="EMBL" id="CAI3982064.1"/>
    </source>
</evidence>
<dbReference type="EMBL" id="CAMXCT010000680">
    <property type="protein sequence ID" value="CAI3982064.1"/>
    <property type="molecule type" value="Genomic_DNA"/>
</dbReference>
<dbReference type="GO" id="GO:0003729">
    <property type="term" value="F:mRNA binding"/>
    <property type="evidence" value="ECO:0007669"/>
    <property type="project" value="TreeGrafter"/>
</dbReference>
<dbReference type="Proteomes" id="UP001152797">
    <property type="component" value="Unassembled WGS sequence"/>
</dbReference>
<dbReference type="PANTHER" id="PTHR47938:SF35">
    <property type="entry name" value="PENTATRICOPEPTIDE REPEAT-CONTAINING PROTEIN 4, MITOCHONDRIAL-RELATED"/>
    <property type="match status" value="1"/>
</dbReference>
<reference evidence="3" key="1">
    <citation type="submission" date="2022-10" db="EMBL/GenBank/DDBJ databases">
        <authorList>
            <person name="Chen Y."/>
            <person name="Dougan E. K."/>
            <person name="Chan C."/>
            <person name="Rhodes N."/>
            <person name="Thang M."/>
        </authorList>
    </citation>
    <scope>NUCLEOTIDE SEQUENCE</scope>
</reference>
<dbReference type="InterPro" id="IPR002885">
    <property type="entry name" value="PPR_rpt"/>
</dbReference>
<dbReference type="EMBL" id="CAMXCT020000680">
    <property type="protein sequence ID" value="CAL1135439.1"/>
    <property type="molecule type" value="Genomic_DNA"/>
</dbReference>
<keyword evidence="5" id="KW-1185">Reference proteome</keyword>
<feature type="compositionally biased region" description="Basic residues" evidence="2">
    <location>
        <begin position="663"/>
        <end position="672"/>
    </location>
</feature>
<accession>A0A9P1BZ13</accession>
<dbReference type="SUPFAM" id="SSF53335">
    <property type="entry name" value="S-adenosyl-L-methionine-dependent methyltransferases"/>
    <property type="match status" value="1"/>
</dbReference>
<feature type="compositionally biased region" description="Basic residues" evidence="2">
    <location>
        <begin position="602"/>
        <end position="616"/>
    </location>
</feature>
<sequence>MVSAVGGSCSQPFCYVSDKALTACLNQRGKYGRWRDIVSILEETAIQRLRPNCISTNAALSAFSRSSRGRGVMPWSWTLCYFHYLEIDMIDMVTCGTVIHALGLGGLTLPALNLYASMSSRRLEPCITTLNEIVTACERGLFARAKIPGIGAVDGVKRFTWGRPRQLEASKQMWFFLASRLTAAELATVLGSLWRHHHLLQLRVAVAVGAGVVMALLTDPIVKDLLIDHNYFPCPFLLMWVLTKATGQVSENLGFGSDLLYFQDENPSRRHLSRSSRLEAREASRSVGSPESPARSGHWERTCARLQEMWKLSAGSDVRAYNIALKACEVSGKWREALLLLKLMKKRKIGIDEVSLATAADACSRVAWTLALNLLEEARGGENMGGGSMAGERLGPWRKTGQKADAGHYEGLQIGCIFEFAAYDDRHRQQGRVVACLTAAALESNIAGGRVYEGQVLAVEDGYYEYWFENLYGKIQDAPVTFFHFCDVPVAVCRSHTAFRDPIHVDVYRLVSGTQVERLSWLKEDQKAWLKAHPAVIGGRDAPGSGGHPAPGAAPPLDAARGEVQTGEEGVEGLARALGAGQDANKRPASERGGTPADERRHEKKERRDRKPHKRSPSPGREERGRKAARGEAHERGRVGLRAELDKKVPPEPRLSALELGSKHKKKKKKKSGSSSSDRARGRSPSSTSSTGSLFHSAALPRGMERLRRLHQKSPGNLASLSLLRMQELVHRAQGRGTAVDSDEKLPAVAMGYLAGVFLVQNPPAAVGVRNLRELRTVATVIDMLCHNDSLRALDVLVQRLKALELAHNQQGWSQASQLELVLEDNQSAVFRPELKAAQSEVKEEWKIQSRGRRRQRRPAEQSAEGGSEKRKRQREERPIWSQVNLVDGRLDLPALDRALEDPNISDGIRQGFDLLLRDKRLHEIYGGVIASYESLDDKRRVYKDFTSLMVEWCDYSPDAILKLLEHYYSPLAREGGQLGDRNFHRVAPHGKTDSRGLKAGRYQRAQEGKLLGVVGSTQVREIFSGWDAVDGGVYVGDGCELFPTSIFREAYADNIAVEKAAHVLDGRPVYVEPGGFNAAAEVIDKFSISGKKTTWTWQQCQSFMRLQLDGEVTVSLVGVVLKMVLSRCPGHLGNILRMLPACARRQFRQTPIELLPMSVPEETQAELRLHRLLLDNEQPRALTDSEKASALELAKECGREVWLGLVLAVLNAMFCGGSRPLGRVMPHPLNPTAEQLQVMDNFRALINLWIEDDQHQLKITPWEVQAQNLGDFYTGYEVTKAYKLSWAAIAPHVPGPGEAGRVALEETVPPELKDYVVNPDLLRIPDDELGDVRYSAPVLVESSAEYDLIVKHLVEAGMLEREVPSETVKVKGTPIYNGLFGVHKGWIDEGNGNWRRSLRLIVNLIPTNLLQRRMPDQASKSMGYAPLWGNMVLLEDEVVLSYGEDVKHCFHIFSPGPRWRGYFVLSKEASGGSFNDGVKEKGRPRVRQYHSFYVDNYDGFVIIARTDLAEYEGRPSDSQLQLRRTFQTWDIGRDEKKAAEGTLEWVSLGAEQLGMEGLVGSSRKFRRAVMSSSLCLLMKEDMRTCDLELLSVVGKHMHATQYCRPVACCFDDLYRNLNLDDINTCVDLAAYEELLMLTCLLPLLWSNQRTCLNPTVYATDASPEGGGACQTTCLSARGRAKLHLMCSEHEGREGGACDGVVLIEVFGGMGGLRKAIELLGLLPQGIILIDTDPVCLKLAKRHCAFVLPVDNIHKVDRAMVKSWRLQFPRAQKVVLGGGWPCVNHSSLNTNRLGAEADSSRLLDVMLALAEQLKQVSRPLHLPDWDIIEFYENVVMDQQDLTVQSDKIGVLPIMCEAADALRCRRPRLFWLKNLSIMEGADLQLLPEQQVGNLQTKLTVAKITTEKPPLEWFLRRGCTKLIDDGRPFFTFARPMPRAEPPRDPAGYDRCDAKTLGRWRGDAYRLAPYQYSEDNLVKTPQGPRRLLSDEQLRLLGYNSDALDLKQKLTEDQRGQLIGNTFPVLVVARLLAGLCSTDAPDSDMDLTAELWKIWKTNEDRVQQLKEASWSTRFGPGAKGAVWGLRHCLCRSGRLLPSPRSLLDPNEALSDEQLLTYLITRNVSHRGTDVKLDHGVPFSASDFCRRSIDPTHWEWKVVLSYKWKQPNAHITQLETVAVLDLMRKLSRTSANFQKKSLLLVDNASVVGILTKGRTSACSLRQPLRRLAAILVATSTRLVVAWVKSEWNPADGPSRWVSRRAKQDA</sequence>
<dbReference type="InterPro" id="IPR029063">
    <property type="entry name" value="SAM-dependent_MTases_sf"/>
</dbReference>
<feature type="compositionally biased region" description="Low complexity" evidence="2">
    <location>
        <begin position="673"/>
        <end position="693"/>
    </location>
</feature>
<gene>
    <name evidence="3" type="ORF">C1SCF055_LOCUS9802</name>
</gene>
<name>A0A9P1BZ13_9DINO</name>
<feature type="repeat" description="PPR" evidence="1">
    <location>
        <begin position="317"/>
        <end position="351"/>
    </location>
</feature>
<dbReference type="EMBL" id="CAMXCT030000680">
    <property type="protein sequence ID" value="CAL4769376.1"/>
    <property type="molecule type" value="Genomic_DNA"/>
</dbReference>
<dbReference type="PROSITE" id="PS51375">
    <property type="entry name" value="PPR"/>
    <property type="match status" value="1"/>
</dbReference>
<comment type="caution">
    <text evidence="3">The sequence shown here is derived from an EMBL/GenBank/DDBJ whole genome shotgun (WGS) entry which is preliminary data.</text>
</comment>
<dbReference type="Gene3D" id="1.25.40.10">
    <property type="entry name" value="Tetratricopeptide repeat domain"/>
    <property type="match status" value="2"/>
</dbReference>
<feature type="compositionally biased region" description="Low complexity" evidence="2">
    <location>
        <begin position="550"/>
        <end position="568"/>
    </location>
</feature>
<feature type="region of interest" description="Disordered" evidence="2">
    <location>
        <begin position="539"/>
        <end position="698"/>
    </location>
</feature>
<dbReference type="Gene3D" id="3.40.50.150">
    <property type="entry name" value="Vaccinia Virus protein VP39"/>
    <property type="match status" value="1"/>
</dbReference>
<evidence type="ECO:0000313" key="5">
    <source>
        <dbReference type="Proteomes" id="UP001152797"/>
    </source>
</evidence>
<evidence type="ECO:0000313" key="4">
    <source>
        <dbReference type="EMBL" id="CAL4769376.1"/>
    </source>
</evidence>
<feature type="region of interest" description="Disordered" evidence="2">
    <location>
        <begin position="272"/>
        <end position="298"/>
    </location>
</feature>
<organism evidence="3">
    <name type="scientific">Cladocopium goreaui</name>
    <dbReference type="NCBI Taxonomy" id="2562237"/>
    <lineage>
        <taxon>Eukaryota</taxon>
        <taxon>Sar</taxon>
        <taxon>Alveolata</taxon>
        <taxon>Dinophyceae</taxon>
        <taxon>Suessiales</taxon>
        <taxon>Symbiodiniaceae</taxon>
        <taxon>Cladocopium</taxon>
    </lineage>
</organism>
<feature type="region of interest" description="Disordered" evidence="2">
    <location>
        <begin position="846"/>
        <end position="877"/>
    </location>
</feature>
<protein>
    <submittedName>
        <fullName evidence="3">Uncharacterized protein</fullName>
    </submittedName>
</protein>
<dbReference type="InterPro" id="IPR011990">
    <property type="entry name" value="TPR-like_helical_dom_sf"/>
</dbReference>
<feature type="compositionally biased region" description="Basic and acidic residues" evidence="2">
    <location>
        <begin position="620"/>
        <end position="651"/>
    </location>
</feature>
<reference evidence="4 5" key="2">
    <citation type="submission" date="2024-05" db="EMBL/GenBank/DDBJ databases">
        <authorList>
            <person name="Chen Y."/>
            <person name="Shah S."/>
            <person name="Dougan E. K."/>
            <person name="Thang M."/>
            <person name="Chan C."/>
        </authorList>
    </citation>
    <scope>NUCLEOTIDE SEQUENCE [LARGE SCALE GENOMIC DNA]</scope>
</reference>